<feature type="region of interest" description="Disordered" evidence="1">
    <location>
        <begin position="235"/>
        <end position="263"/>
    </location>
</feature>
<sequence>MNEELETTQQLEQDPPQQDSDEEATDIDASIADEEGQDDEQQEEMVVSIGDEVPEEEDDASVNESIRELRKNYRELQKDKRKLEEQLKLNKTASESNEVKLPKKPTLEDFDYDAEKYESSMDVWYEQKRKFEEQENKKRQLEREASEQWDKKLQAYGLAKASLKARDFDDAEYVAQETLSETQQAIILQGSENPALVVYALGKNPKKAKELAAINDPVKYAFAISKLENQLKITNRQAPPPEKRMSGSTVSVSGSIDSNLEKLRAEAERTGDYTKVVSYKNSKKKKA</sequence>
<dbReference type="EMBL" id="LR797466">
    <property type="protein sequence ID" value="CAB4218262.1"/>
    <property type="molecule type" value="Genomic_DNA"/>
</dbReference>
<feature type="region of interest" description="Disordered" evidence="1">
    <location>
        <begin position="1"/>
        <end position="65"/>
    </location>
</feature>
<name>A0A6J5SRW5_9CAUD</name>
<feature type="compositionally biased region" description="Polar residues" evidence="1">
    <location>
        <begin position="246"/>
        <end position="258"/>
    </location>
</feature>
<proteinExistence type="predicted"/>
<evidence type="ECO:0000313" key="2">
    <source>
        <dbReference type="EMBL" id="CAB4218262.1"/>
    </source>
</evidence>
<evidence type="ECO:0000256" key="1">
    <source>
        <dbReference type="SAM" id="MobiDB-lite"/>
    </source>
</evidence>
<accession>A0A6J5SRW5</accession>
<feature type="compositionally biased region" description="Acidic residues" evidence="1">
    <location>
        <begin position="52"/>
        <end position="61"/>
    </location>
</feature>
<gene>
    <name evidence="2" type="ORF">UFOVP1607_10</name>
</gene>
<protein>
    <recommendedName>
        <fullName evidence="3">Scaffolding protein</fullName>
    </recommendedName>
</protein>
<feature type="compositionally biased region" description="Acidic residues" evidence="1">
    <location>
        <begin position="19"/>
        <end position="43"/>
    </location>
</feature>
<reference evidence="2" key="1">
    <citation type="submission" date="2020-05" db="EMBL/GenBank/DDBJ databases">
        <authorList>
            <person name="Chiriac C."/>
            <person name="Salcher M."/>
            <person name="Ghai R."/>
            <person name="Kavagutti S V."/>
        </authorList>
    </citation>
    <scope>NUCLEOTIDE SEQUENCE</scope>
</reference>
<organism evidence="2">
    <name type="scientific">uncultured Caudovirales phage</name>
    <dbReference type="NCBI Taxonomy" id="2100421"/>
    <lineage>
        <taxon>Viruses</taxon>
        <taxon>Duplodnaviria</taxon>
        <taxon>Heunggongvirae</taxon>
        <taxon>Uroviricota</taxon>
        <taxon>Caudoviricetes</taxon>
        <taxon>Peduoviridae</taxon>
        <taxon>Maltschvirus</taxon>
        <taxon>Maltschvirus maltsch</taxon>
    </lineage>
</organism>
<evidence type="ECO:0008006" key="3">
    <source>
        <dbReference type="Google" id="ProtNLM"/>
    </source>
</evidence>